<reference evidence="6 7" key="1">
    <citation type="journal article" date="2015" name="Genome Biol. Evol.">
        <title>The genome of winter moth (Operophtera brumata) provides a genomic perspective on sexual dimorphism and phenology.</title>
        <authorList>
            <person name="Derks M.F."/>
            <person name="Smit S."/>
            <person name="Salis L."/>
            <person name="Schijlen E."/>
            <person name="Bossers A."/>
            <person name="Mateman C."/>
            <person name="Pijl A.S."/>
            <person name="de Ridder D."/>
            <person name="Groenen M.A."/>
            <person name="Visser M.E."/>
            <person name="Megens H.J."/>
        </authorList>
    </citation>
    <scope>NUCLEOTIDE SEQUENCE [LARGE SCALE GENOMIC DNA]</scope>
    <source>
        <strain evidence="6">WM2013NL</strain>
        <tissue evidence="6">Head and thorax</tissue>
    </source>
</reference>
<comment type="similarity">
    <text evidence="1">Belongs to the peptidase C48 family.</text>
</comment>
<dbReference type="Proteomes" id="UP000037510">
    <property type="component" value="Unassembled WGS sequence"/>
</dbReference>
<dbReference type="STRING" id="104452.A0A0L7L4F9"/>
<proteinExistence type="inferred from homology"/>
<dbReference type="GO" id="GO:0016929">
    <property type="term" value="F:deSUMOylase activity"/>
    <property type="evidence" value="ECO:0007669"/>
    <property type="project" value="TreeGrafter"/>
</dbReference>
<evidence type="ECO:0000256" key="3">
    <source>
        <dbReference type="ARBA" id="ARBA00022801"/>
    </source>
</evidence>
<comment type="caution">
    <text evidence="6">The sequence shown here is derived from an EMBL/GenBank/DDBJ whole genome shotgun (WGS) entry which is preliminary data.</text>
</comment>
<dbReference type="PANTHER" id="PTHR12606:SF141">
    <property type="entry name" value="GH15225P-RELATED"/>
    <property type="match status" value="1"/>
</dbReference>
<organism evidence="6 7">
    <name type="scientific">Operophtera brumata</name>
    <name type="common">Winter moth</name>
    <name type="synonym">Phalaena brumata</name>
    <dbReference type="NCBI Taxonomy" id="104452"/>
    <lineage>
        <taxon>Eukaryota</taxon>
        <taxon>Metazoa</taxon>
        <taxon>Ecdysozoa</taxon>
        <taxon>Arthropoda</taxon>
        <taxon>Hexapoda</taxon>
        <taxon>Insecta</taxon>
        <taxon>Pterygota</taxon>
        <taxon>Neoptera</taxon>
        <taxon>Endopterygota</taxon>
        <taxon>Lepidoptera</taxon>
        <taxon>Glossata</taxon>
        <taxon>Ditrysia</taxon>
        <taxon>Geometroidea</taxon>
        <taxon>Geometridae</taxon>
        <taxon>Larentiinae</taxon>
        <taxon>Operophtera</taxon>
    </lineage>
</organism>
<evidence type="ECO:0000256" key="4">
    <source>
        <dbReference type="ARBA" id="ARBA00022807"/>
    </source>
</evidence>
<feature type="non-terminal residue" evidence="6">
    <location>
        <position position="823"/>
    </location>
</feature>
<dbReference type="GO" id="GO:0005634">
    <property type="term" value="C:nucleus"/>
    <property type="evidence" value="ECO:0007669"/>
    <property type="project" value="TreeGrafter"/>
</dbReference>
<feature type="non-terminal residue" evidence="6">
    <location>
        <position position="1"/>
    </location>
</feature>
<dbReference type="GO" id="GO:0006508">
    <property type="term" value="P:proteolysis"/>
    <property type="evidence" value="ECO:0007669"/>
    <property type="project" value="UniProtKB-KW"/>
</dbReference>
<accession>A0A0L7L4F9</accession>
<evidence type="ECO:0000259" key="5">
    <source>
        <dbReference type="Pfam" id="PF02902"/>
    </source>
</evidence>
<keyword evidence="3" id="KW-0378">Hydrolase</keyword>
<keyword evidence="2 6" id="KW-0645">Protease</keyword>
<keyword evidence="7" id="KW-1185">Reference proteome</keyword>
<dbReference type="EMBL" id="JTDY01002974">
    <property type="protein sequence ID" value="KOB70388.1"/>
    <property type="molecule type" value="Genomic_DNA"/>
</dbReference>
<evidence type="ECO:0000313" key="7">
    <source>
        <dbReference type="Proteomes" id="UP000037510"/>
    </source>
</evidence>
<feature type="domain" description="Ubiquitin-like protease family profile" evidence="5">
    <location>
        <begin position="743"/>
        <end position="816"/>
    </location>
</feature>
<dbReference type="InterPro" id="IPR038765">
    <property type="entry name" value="Papain-like_cys_pep_sf"/>
</dbReference>
<evidence type="ECO:0000256" key="2">
    <source>
        <dbReference type="ARBA" id="ARBA00022670"/>
    </source>
</evidence>
<protein>
    <submittedName>
        <fullName evidence="6">Sentrin-specific protease 1</fullName>
    </submittedName>
</protein>
<dbReference type="Pfam" id="PF02902">
    <property type="entry name" value="Peptidase_C48"/>
    <property type="match status" value="1"/>
</dbReference>
<dbReference type="GO" id="GO:0016926">
    <property type="term" value="P:protein desumoylation"/>
    <property type="evidence" value="ECO:0007669"/>
    <property type="project" value="TreeGrafter"/>
</dbReference>
<sequence>VGFPKTLYITYHDNISNASASEVGFPKTLNITYRDNISNASASEFRFPKTQYITYRDNISNASASEVGFPKTLYITYRDNISNASASEINVQQKRGSKKLPKLYIELDDDDYEESHQNENDDDVQFVKKISAPQPLNPYRYFDSDTSESLYSKMSRKLNDRTSTMSPKSFSKFVAPAGITKPYRKAPPIVSKWLQGPGATKPSNLPRNRFYGQNGNTRATMSEVFNLDEKNNYQELIRKARSMKPATYGRSSDFINLTDEAESFRNTMRLQRKALNEIRFAERGVVTEKKNDLKKEYGPLVIASLNSSDSEVEVVPSETSTSSSSRIEPINTLRDSYRDVAVTSTDWLTRLDSKYKKKRQLTREKLVDAKRESDIISKVNSEQKIAQLEHKLKYELSIPESLYEEPQPTVELPALTPEQEKLVSRALGPGPPGSLIIEKFGLRIHNGARAARTYRECTRPTPSSTPSSCRAGRRACAAGPGSIVDFRAKKISYLDSMGGPNRACLEALLIYLRDEHQDKKGQPFNDKGWKTETLKALLSYLRDEHQDKKGQPFDDKGWKTETLKALLSYLRDEHQHKKGQPFDDKGWKTETLKVLSCTTINRACLEALLSYLRDEHQHKKGQPFKDKGWKTETLKAPIIYNNQPRLHLSYTTINRACLEALLSYLRDEHQHKKGQPFNDKGWKTETLKALLSYLRDEHQHKKGQPFDDKGWKTETLKALLSYLRDEHQHKKGQPFDDKGWKTETLKALLSYLRDEHQDKKGQPFDDKGWKTETLKMNGSDCGMFACTFAEFSARDAPYSFTQAHMPYLRRKMALEIITGQLLL</sequence>
<dbReference type="PANTHER" id="PTHR12606">
    <property type="entry name" value="SENTRIN/SUMO-SPECIFIC PROTEASE"/>
    <property type="match status" value="1"/>
</dbReference>
<dbReference type="Gene3D" id="3.40.395.10">
    <property type="entry name" value="Adenoviral Proteinase, Chain A"/>
    <property type="match status" value="2"/>
</dbReference>
<dbReference type="AlphaFoldDB" id="A0A0L7L4F9"/>
<dbReference type="SUPFAM" id="SSF54001">
    <property type="entry name" value="Cysteine proteinases"/>
    <property type="match status" value="2"/>
</dbReference>
<name>A0A0L7L4F9_OPEBR</name>
<evidence type="ECO:0000313" key="6">
    <source>
        <dbReference type="EMBL" id="KOB70388.1"/>
    </source>
</evidence>
<dbReference type="InterPro" id="IPR003653">
    <property type="entry name" value="Peptidase_C48_C"/>
</dbReference>
<evidence type="ECO:0000256" key="1">
    <source>
        <dbReference type="ARBA" id="ARBA00005234"/>
    </source>
</evidence>
<gene>
    <name evidence="6" type="ORF">OBRU01_15503</name>
</gene>
<keyword evidence="4" id="KW-0788">Thiol protease</keyword>